<keyword evidence="2" id="KW-1185">Reference proteome</keyword>
<organism evidence="1 2">
    <name type="scientific">Labilithrix luteola</name>
    <dbReference type="NCBI Taxonomy" id="1391654"/>
    <lineage>
        <taxon>Bacteria</taxon>
        <taxon>Pseudomonadati</taxon>
        <taxon>Myxococcota</taxon>
        <taxon>Polyangia</taxon>
        <taxon>Polyangiales</taxon>
        <taxon>Labilitrichaceae</taxon>
        <taxon>Labilithrix</taxon>
    </lineage>
</organism>
<dbReference type="AlphaFoldDB" id="A0A0K1Q1V8"/>
<proteinExistence type="predicted"/>
<dbReference type="EMBL" id="CP012333">
    <property type="protein sequence ID" value="AKU99785.1"/>
    <property type="molecule type" value="Genomic_DNA"/>
</dbReference>
<evidence type="ECO:0000313" key="1">
    <source>
        <dbReference type="EMBL" id="AKU99785.1"/>
    </source>
</evidence>
<accession>A0A0K1Q1V8</accession>
<protein>
    <submittedName>
        <fullName evidence="1">Uncharacterized protein</fullName>
    </submittedName>
</protein>
<evidence type="ECO:0000313" key="2">
    <source>
        <dbReference type="Proteomes" id="UP000064967"/>
    </source>
</evidence>
<dbReference type="Proteomes" id="UP000064967">
    <property type="component" value="Chromosome"/>
</dbReference>
<name>A0A0K1Q1V8_9BACT</name>
<gene>
    <name evidence="1" type="ORF">AKJ09_06449</name>
</gene>
<reference evidence="1 2" key="1">
    <citation type="submission" date="2015-08" db="EMBL/GenBank/DDBJ databases">
        <authorList>
            <person name="Babu N.S."/>
            <person name="Beckwith C.J."/>
            <person name="Beseler K.G."/>
            <person name="Brison A."/>
            <person name="Carone J.V."/>
            <person name="Caskin T.P."/>
            <person name="Diamond M."/>
            <person name="Durham M.E."/>
            <person name="Foxe J.M."/>
            <person name="Go M."/>
            <person name="Henderson B.A."/>
            <person name="Jones I.B."/>
            <person name="McGettigan J.A."/>
            <person name="Micheletti S.J."/>
            <person name="Nasrallah M.E."/>
            <person name="Ortiz D."/>
            <person name="Piller C.R."/>
            <person name="Privatt S.R."/>
            <person name="Schneider S.L."/>
            <person name="Sharp S."/>
            <person name="Smith T.C."/>
            <person name="Stanton J.D."/>
            <person name="Ullery H.E."/>
            <person name="Wilson R.J."/>
            <person name="Serrano M.G."/>
            <person name="Buck G."/>
            <person name="Lee V."/>
            <person name="Wang Y."/>
            <person name="Carvalho R."/>
            <person name="Voegtly L."/>
            <person name="Shi R."/>
            <person name="Duckworth R."/>
            <person name="Johnson A."/>
            <person name="Loviza R."/>
            <person name="Walstead R."/>
            <person name="Shah Z."/>
            <person name="Kiflezghi M."/>
            <person name="Wade K."/>
            <person name="Ball S.L."/>
            <person name="Bradley K.W."/>
            <person name="Asai D.J."/>
            <person name="Bowman C.A."/>
            <person name="Russell D.A."/>
            <person name="Pope W.H."/>
            <person name="Jacobs-Sera D."/>
            <person name="Hendrix R.W."/>
            <person name="Hatfull G.F."/>
        </authorList>
    </citation>
    <scope>NUCLEOTIDE SEQUENCE [LARGE SCALE GENOMIC DNA]</scope>
    <source>
        <strain evidence="1 2">DSM 27648</strain>
    </source>
</reference>
<dbReference type="KEGG" id="llu:AKJ09_06449"/>
<sequence length="44" mass="4528">MAQATTSAIKEAANADASGAYRMVAYTSVELEALPVSAPIETRA</sequence>
<dbReference type="STRING" id="1391654.AKJ09_06449"/>